<evidence type="ECO:0000259" key="5">
    <source>
        <dbReference type="Pfam" id="PF01850"/>
    </source>
</evidence>
<protein>
    <submittedName>
        <fullName evidence="6">PIN domain-containing protein</fullName>
    </submittedName>
</protein>
<evidence type="ECO:0000256" key="3">
    <source>
        <dbReference type="ARBA" id="ARBA00022801"/>
    </source>
</evidence>
<dbReference type="GO" id="GO:0004518">
    <property type="term" value="F:nuclease activity"/>
    <property type="evidence" value="ECO:0007669"/>
    <property type="project" value="UniProtKB-KW"/>
</dbReference>
<dbReference type="GO" id="GO:0016787">
    <property type="term" value="F:hydrolase activity"/>
    <property type="evidence" value="ECO:0007669"/>
    <property type="project" value="UniProtKB-KW"/>
</dbReference>
<keyword evidence="2" id="KW-0479">Metal-binding</keyword>
<dbReference type="InterPro" id="IPR002716">
    <property type="entry name" value="PIN_dom"/>
</dbReference>
<proteinExistence type="predicted"/>
<gene>
    <name evidence="6" type="ORF">JQS43_18810</name>
</gene>
<evidence type="ECO:0000256" key="1">
    <source>
        <dbReference type="ARBA" id="ARBA00022722"/>
    </source>
</evidence>
<keyword evidence="3" id="KW-0378">Hydrolase</keyword>
<dbReference type="AlphaFoldDB" id="A0A895YBK8"/>
<evidence type="ECO:0000313" key="6">
    <source>
        <dbReference type="EMBL" id="QSB13612.1"/>
    </source>
</evidence>
<dbReference type="InterPro" id="IPR029060">
    <property type="entry name" value="PIN-like_dom_sf"/>
</dbReference>
<evidence type="ECO:0000256" key="4">
    <source>
        <dbReference type="ARBA" id="ARBA00022842"/>
    </source>
</evidence>
<name>A0A895YBK8_9ACTN</name>
<dbReference type="Gene3D" id="3.40.50.1010">
    <property type="entry name" value="5'-nuclease"/>
    <property type="match status" value="1"/>
</dbReference>
<keyword evidence="7" id="KW-1185">Reference proteome</keyword>
<accession>A0A895YBK8</accession>
<dbReference type="KEGG" id="nhy:JQS43_18810"/>
<dbReference type="PANTHER" id="PTHR36173:SF1">
    <property type="entry name" value="RIBONUCLEASE VAPC22"/>
    <property type="match status" value="1"/>
</dbReference>
<dbReference type="PANTHER" id="PTHR36173">
    <property type="entry name" value="RIBONUCLEASE VAPC16-RELATED"/>
    <property type="match status" value="1"/>
</dbReference>
<dbReference type="EMBL" id="CP070499">
    <property type="protein sequence ID" value="QSB13612.1"/>
    <property type="molecule type" value="Genomic_DNA"/>
</dbReference>
<dbReference type="InterPro" id="IPR052919">
    <property type="entry name" value="TA_system_RNase"/>
</dbReference>
<feature type="domain" description="PIN" evidence="5">
    <location>
        <begin position="5"/>
        <end position="119"/>
    </location>
</feature>
<keyword evidence="4" id="KW-0460">Magnesium</keyword>
<keyword evidence="1" id="KW-0540">Nuclease</keyword>
<sequence>MAAVILLDTHVLVWLYADPDRLLPAAVRRRLNAEPLGLSPFVRLELHYLHEVGKLTVPAAQVLEELTAKLEMSVTDPPAALVCEAATELTWTRDPFDRLLAAQAIATATPLITKDRTIRAQLSLAWWDEDRA</sequence>
<evidence type="ECO:0000313" key="7">
    <source>
        <dbReference type="Proteomes" id="UP000662857"/>
    </source>
</evidence>
<dbReference type="SUPFAM" id="SSF88723">
    <property type="entry name" value="PIN domain-like"/>
    <property type="match status" value="1"/>
</dbReference>
<organism evidence="6 7">
    <name type="scientific">Natronosporangium hydrolyticum</name>
    <dbReference type="NCBI Taxonomy" id="2811111"/>
    <lineage>
        <taxon>Bacteria</taxon>
        <taxon>Bacillati</taxon>
        <taxon>Actinomycetota</taxon>
        <taxon>Actinomycetes</taxon>
        <taxon>Micromonosporales</taxon>
        <taxon>Micromonosporaceae</taxon>
        <taxon>Natronosporangium</taxon>
    </lineage>
</organism>
<dbReference type="RefSeq" id="WP_239675710.1">
    <property type="nucleotide sequence ID" value="NZ_CP070499.1"/>
</dbReference>
<dbReference type="Proteomes" id="UP000662857">
    <property type="component" value="Chromosome"/>
</dbReference>
<evidence type="ECO:0000256" key="2">
    <source>
        <dbReference type="ARBA" id="ARBA00022723"/>
    </source>
</evidence>
<dbReference type="Pfam" id="PF01850">
    <property type="entry name" value="PIN"/>
    <property type="match status" value="1"/>
</dbReference>
<reference evidence="6" key="1">
    <citation type="submission" date="2021-02" db="EMBL/GenBank/DDBJ databases">
        <title>Natrosporangium hydrolyticum gen. nov., sp. nov, a haloalkaliphilic actinobacterium from a soda solonchak soil.</title>
        <authorList>
            <person name="Sorokin D.Y."/>
            <person name="Khijniak T.V."/>
            <person name="Zakharycheva A.P."/>
            <person name="Boueva O.V."/>
            <person name="Ariskina E.V."/>
            <person name="Hahnke R.L."/>
            <person name="Bunk B."/>
            <person name="Sproer C."/>
            <person name="Schumann P."/>
            <person name="Evtushenko L.I."/>
            <person name="Kublanov I.V."/>
        </authorList>
    </citation>
    <scope>NUCLEOTIDE SEQUENCE</scope>
    <source>
        <strain evidence="6">DSM 106523</strain>
    </source>
</reference>
<dbReference type="GO" id="GO:0046872">
    <property type="term" value="F:metal ion binding"/>
    <property type="evidence" value="ECO:0007669"/>
    <property type="project" value="UniProtKB-KW"/>
</dbReference>